<feature type="transmembrane region" description="Helical" evidence="2">
    <location>
        <begin position="15"/>
        <end position="33"/>
    </location>
</feature>
<evidence type="ECO:0008006" key="5">
    <source>
        <dbReference type="Google" id="ProtNLM"/>
    </source>
</evidence>
<organism evidence="3 4">
    <name type="scientific">Halocaridina rubra</name>
    <name type="common">Hawaiian red shrimp</name>
    <dbReference type="NCBI Taxonomy" id="373956"/>
    <lineage>
        <taxon>Eukaryota</taxon>
        <taxon>Metazoa</taxon>
        <taxon>Ecdysozoa</taxon>
        <taxon>Arthropoda</taxon>
        <taxon>Crustacea</taxon>
        <taxon>Multicrustacea</taxon>
        <taxon>Malacostraca</taxon>
        <taxon>Eumalacostraca</taxon>
        <taxon>Eucarida</taxon>
        <taxon>Decapoda</taxon>
        <taxon>Pleocyemata</taxon>
        <taxon>Caridea</taxon>
        <taxon>Atyoidea</taxon>
        <taxon>Atyidae</taxon>
        <taxon>Halocaridina</taxon>
    </lineage>
</organism>
<dbReference type="EMBL" id="JAXCGZ010023214">
    <property type="protein sequence ID" value="KAK7015490.1"/>
    <property type="molecule type" value="Genomic_DNA"/>
</dbReference>
<dbReference type="SUPFAM" id="SSF48264">
    <property type="entry name" value="Cytochrome P450"/>
    <property type="match status" value="1"/>
</dbReference>
<proteinExistence type="predicted"/>
<comment type="caution">
    <text evidence="3">The sequence shown here is derived from an EMBL/GenBank/DDBJ whole genome shotgun (WGS) entry which is preliminary data.</text>
</comment>
<keyword evidence="2" id="KW-0812">Transmembrane</keyword>
<dbReference type="GO" id="GO:0004497">
    <property type="term" value="F:monooxygenase activity"/>
    <property type="evidence" value="ECO:0007669"/>
    <property type="project" value="UniProtKB-KW"/>
</dbReference>
<name>A0AAN8WLB7_HALRR</name>
<accession>A0AAN8WLB7</accession>
<keyword evidence="1" id="KW-0503">Monooxygenase</keyword>
<keyword evidence="4" id="KW-1185">Reference proteome</keyword>
<sequence length="102" mass="11402">MTWLREEVLGWVPNAVTYVTLTALIGFFIAWYLKRMQKVALIEKIPGPRALPLLGNALEVNVDPRELFQRARALANGVRGELTRIWLGPLPMVVATTCGQAE</sequence>
<reference evidence="3 4" key="1">
    <citation type="submission" date="2023-11" db="EMBL/GenBank/DDBJ databases">
        <title>Halocaridina rubra genome assembly.</title>
        <authorList>
            <person name="Smith C."/>
        </authorList>
    </citation>
    <scope>NUCLEOTIDE SEQUENCE [LARGE SCALE GENOMIC DNA]</scope>
    <source>
        <strain evidence="3">EP-1</strain>
        <tissue evidence="3">Whole</tissue>
    </source>
</reference>
<dbReference type="GO" id="GO:0005506">
    <property type="term" value="F:iron ion binding"/>
    <property type="evidence" value="ECO:0007669"/>
    <property type="project" value="InterPro"/>
</dbReference>
<evidence type="ECO:0000313" key="4">
    <source>
        <dbReference type="Proteomes" id="UP001381693"/>
    </source>
</evidence>
<keyword evidence="2" id="KW-0472">Membrane</keyword>
<evidence type="ECO:0000256" key="2">
    <source>
        <dbReference type="SAM" id="Phobius"/>
    </source>
</evidence>
<keyword evidence="1" id="KW-0560">Oxidoreductase</keyword>
<evidence type="ECO:0000256" key="1">
    <source>
        <dbReference type="ARBA" id="ARBA00023033"/>
    </source>
</evidence>
<evidence type="ECO:0000313" key="3">
    <source>
        <dbReference type="EMBL" id="KAK7015490.1"/>
    </source>
</evidence>
<feature type="non-terminal residue" evidence="3">
    <location>
        <position position="102"/>
    </location>
</feature>
<dbReference type="InterPro" id="IPR036396">
    <property type="entry name" value="Cyt_P450_sf"/>
</dbReference>
<keyword evidence="2" id="KW-1133">Transmembrane helix</keyword>
<dbReference type="Proteomes" id="UP001381693">
    <property type="component" value="Unassembled WGS sequence"/>
</dbReference>
<gene>
    <name evidence="3" type="ORF">SK128_011768</name>
</gene>
<dbReference type="GO" id="GO:0016705">
    <property type="term" value="F:oxidoreductase activity, acting on paired donors, with incorporation or reduction of molecular oxygen"/>
    <property type="evidence" value="ECO:0007669"/>
    <property type="project" value="InterPro"/>
</dbReference>
<protein>
    <recommendedName>
        <fullName evidence="5">Cytochrome P450</fullName>
    </recommendedName>
</protein>
<dbReference type="AlphaFoldDB" id="A0AAN8WLB7"/>
<dbReference type="GO" id="GO:0020037">
    <property type="term" value="F:heme binding"/>
    <property type="evidence" value="ECO:0007669"/>
    <property type="project" value="InterPro"/>
</dbReference>
<dbReference type="Gene3D" id="1.10.630.10">
    <property type="entry name" value="Cytochrome P450"/>
    <property type="match status" value="1"/>
</dbReference>